<dbReference type="InterPro" id="IPR029058">
    <property type="entry name" value="AB_hydrolase_fold"/>
</dbReference>
<reference evidence="2 3" key="1">
    <citation type="submission" date="2018-03" db="EMBL/GenBank/DDBJ databases">
        <title>Chitinolytic properties of Streptosporangium nondiastaticum TBG75A20.</title>
        <authorList>
            <person name="Gayathri V."/>
            <person name="Shiburaj S."/>
        </authorList>
    </citation>
    <scope>NUCLEOTIDE SEQUENCE [LARGE SCALE GENOMIC DNA]</scope>
    <source>
        <strain evidence="2 3">TBG75A20</strain>
    </source>
</reference>
<name>A0A9X7PE63_9ACTN</name>
<keyword evidence="2" id="KW-0378">Hydrolase</keyword>
<evidence type="ECO:0000259" key="1">
    <source>
        <dbReference type="Pfam" id="PF00561"/>
    </source>
</evidence>
<dbReference type="GO" id="GO:0004806">
    <property type="term" value="F:triacylglycerol lipase activity"/>
    <property type="evidence" value="ECO:0007669"/>
    <property type="project" value="TreeGrafter"/>
</dbReference>
<organism evidence="2 3">
    <name type="scientific">Streptosporangium nondiastaticum</name>
    <dbReference type="NCBI Taxonomy" id="35764"/>
    <lineage>
        <taxon>Bacteria</taxon>
        <taxon>Bacillati</taxon>
        <taxon>Actinomycetota</taxon>
        <taxon>Actinomycetes</taxon>
        <taxon>Streptosporangiales</taxon>
        <taxon>Streptosporangiaceae</taxon>
        <taxon>Streptosporangium</taxon>
    </lineage>
</organism>
<dbReference type="SUPFAM" id="SSF53474">
    <property type="entry name" value="alpha/beta-Hydrolases"/>
    <property type="match status" value="1"/>
</dbReference>
<dbReference type="RefSeq" id="WP_106681740.1">
    <property type="nucleotide sequence ID" value="NZ_PXWG01000171.1"/>
</dbReference>
<dbReference type="Proteomes" id="UP000242427">
    <property type="component" value="Unassembled WGS sequence"/>
</dbReference>
<dbReference type="PRINTS" id="PR00111">
    <property type="entry name" value="ABHYDROLASE"/>
</dbReference>
<protein>
    <submittedName>
        <fullName evidence="2">Alpha/beta hydrolase</fullName>
    </submittedName>
</protein>
<evidence type="ECO:0000313" key="3">
    <source>
        <dbReference type="Proteomes" id="UP000242427"/>
    </source>
</evidence>
<dbReference type="GO" id="GO:0046503">
    <property type="term" value="P:glycerolipid catabolic process"/>
    <property type="evidence" value="ECO:0007669"/>
    <property type="project" value="TreeGrafter"/>
</dbReference>
<keyword evidence="3" id="KW-1185">Reference proteome</keyword>
<proteinExistence type="predicted"/>
<dbReference type="InterPro" id="IPR050471">
    <property type="entry name" value="AB_hydrolase"/>
</dbReference>
<dbReference type="Gene3D" id="3.40.50.1820">
    <property type="entry name" value="alpha/beta hydrolase"/>
    <property type="match status" value="1"/>
</dbReference>
<dbReference type="EMBL" id="PXWG01000171">
    <property type="protein sequence ID" value="PSJ24639.1"/>
    <property type="molecule type" value="Genomic_DNA"/>
</dbReference>
<dbReference type="OrthoDB" id="495620at2"/>
<comment type="caution">
    <text evidence="2">The sequence shown here is derived from an EMBL/GenBank/DDBJ whole genome shotgun (WGS) entry which is preliminary data.</text>
</comment>
<dbReference type="AlphaFoldDB" id="A0A9X7PE63"/>
<feature type="domain" description="AB hydrolase-1" evidence="1">
    <location>
        <begin position="22"/>
        <end position="242"/>
    </location>
</feature>
<dbReference type="InterPro" id="IPR000073">
    <property type="entry name" value="AB_hydrolase_1"/>
</dbReference>
<gene>
    <name evidence="2" type="ORF">B7P34_32360</name>
</gene>
<sequence>MPYAGTADGIRIAYQAEGDGTPLVLLAGQANNHHWWDGVRDDFQGAHRTITLDYRGTGASDKPDEPYSTEGFARDVIAVLDALGVGRAHVYGTSMGGRVAQQLAVRHPERVSALVLGCTSPGGRHAVERSDDVRRSLARPAPAAEQALRALMYTPAWPAATAGPSRVLGDPAMPAYARRRHLAASNGHDAWDALPGVGAPTLVVHGGDDLLNPAANGRLLADRIPGARLHLIPGARHAYFEEFRAVASPLVLDFLAECERGA</sequence>
<evidence type="ECO:0000313" key="2">
    <source>
        <dbReference type="EMBL" id="PSJ24639.1"/>
    </source>
</evidence>
<accession>A0A9X7PE63</accession>
<dbReference type="Pfam" id="PF00561">
    <property type="entry name" value="Abhydrolase_1"/>
    <property type="match status" value="1"/>
</dbReference>
<dbReference type="PANTHER" id="PTHR43433:SF5">
    <property type="entry name" value="AB HYDROLASE-1 DOMAIN-CONTAINING PROTEIN"/>
    <property type="match status" value="1"/>
</dbReference>
<dbReference type="PANTHER" id="PTHR43433">
    <property type="entry name" value="HYDROLASE, ALPHA/BETA FOLD FAMILY PROTEIN"/>
    <property type="match status" value="1"/>
</dbReference>